<gene>
    <name evidence="1" type="ORF">SVUK_LOCUS4091</name>
</gene>
<organism evidence="1 2">
    <name type="scientific">Strongylus vulgaris</name>
    <name type="common">Blood worm</name>
    <dbReference type="NCBI Taxonomy" id="40348"/>
    <lineage>
        <taxon>Eukaryota</taxon>
        <taxon>Metazoa</taxon>
        <taxon>Ecdysozoa</taxon>
        <taxon>Nematoda</taxon>
        <taxon>Chromadorea</taxon>
        <taxon>Rhabditida</taxon>
        <taxon>Rhabditina</taxon>
        <taxon>Rhabditomorpha</taxon>
        <taxon>Strongyloidea</taxon>
        <taxon>Strongylidae</taxon>
        <taxon>Strongylus</taxon>
    </lineage>
</organism>
<dbReference type="GO" id="GO:0016787">
    <property type="term" value="F:hydrolase activity"/>
    <property type="evidence" value="ECO:0007669"/>
    <property type="project" value="UniProtKB-ARBA"/>
</dbReference>
<dbReference type="Gene3D" id="3.40.720.10">
    <property type="entry name" value="Alkaline Phosphatase, subunit A"/>
    <property type="match status" value="1"/>
</dbReference>
<evidence type="ECO:0000313" key="1">
    <source>
        <dbReference type="EMBL" id="VDM69093.1"/>
    </source>
</evidence>
<reference evidence="1 2" key="1">
    <citation type="submission" date="2018-11" db="EMBL/GenBank/DDBJ databases">
        <authorList>
            <consortium name="Pathogen Informatics"/>
        </authorList>
    </citation>
    <scope>NUCLEOTIDE SEQUENCE [LARGE SCALE GENOMIC DNA]</scope>
</reference>
<keyword evidence="2" id="KW-1185">Reference proteome</keyword>
<name>A0A3P7IMP6_STRVU</name>
<dbReference type="AlphaFoldDB" id="A0A3P7IMP6"/>
<proteinExistence type="predicted"/>
<accession>A0A3P7IMP6</accession>
<dbReference type="SUPFAM" id="SSF53649">
    <property type="entry name" value="Alkaline phosphatase-like"/>
    <property type="match status" value="1"/>
</dbReference>
<dbReference type="InterPro" id="IPR017850">
    <property type="entry name" value="Alkaline_phosphatase_core_sf"/>
</dbReference>
<sequence length="101" mass="12150">MQYRILFRAWKDFRPLTEWKRDVDTIVDLFTRTKEPVNFVAWYIAEPDHALHVNGYYNFEFEKMLSQLDNLFGYFLEKMDRAGLTNEVNIIFTADHGHTQV</sequence>
<evidence type="ECO:0000313" key="2">
    <source>
        <dbReference type="Proteomes" id="UP000270094"/>
    </source>
</evidence>
<dbReference type="Pfam" id="PF01663">
    <property type="entry name" value="Phosphodiest"/>
    <property type="match status" value="1"/>
</dbReference>
<dbReference type="EMBL" id="UYYB01011049">
    <property type="protein sequence ID" value="VDM69093.1"/>
    <property type="molecule type" value="Genomic_DNA"/>
</dbReference>
<dbReference type="PANTHER" id="PTHR10151">
    <property type="entry name" value="ECTONUCLEOTIDE PYROPHOSPHATASE/PHOSPHODIESTERASE"/>
    <property type="match status" value="1"/>
</dbReference>
<dbReference type="OrthoDB" id="415411at2759"/>
<dbReference type="InterPro" id="IPR002591">
    <property type="entry name" value="Phosphodiest/P_Trfase"/>
</dbReference>
<protein>
    <submittedName>
        <fullName evidence="1">Uncharacterized protein</fullName>
    </submittedName>
</protein>
<dbReference type="PANTHER" id="PTHR10151:SF120">
    <property type="entry name" value="BIS(5'-ADENOSYL)-TRIPHOSPHATASE"/>
    <property type="match status" value="1"/>
</dbReference>
<dbReference type="Proteomes" id="UP000270094">
    <property type="component" value="Unassembled WGS sequence"/>
</dbReference>